<sequence length="157" mass="17928">MFSFAERLILFNQYEILKKLDPDKSSLYGRHQEVVERGFEDLYQELGITEETVSAAAAQEMNDILGLFRAIRGSSVAAGNTNPDKSKFVGFGAAQPHEQFAYADFLAKILNFPQEISRSADNQPEAQLDQYRKMLRRWDEIGRKRELTADQIEHLVA</sequence>
<dbReference type="NCBIfam" id="NF003936">
    <property type="entry name" value="PRK05445.1"/>
    <property type="match status" value="1"/>
</dbReference>
<keyword evidence="2" id="KW-1185">Reference proteome</keyword>
<dbReference type="AlphaFoldDB" id="A0A849VYQ6"/>
<accession>A0A849VYQ6</accession>
<dbReference type="Pfam" id="PF03887">
    <property type="entry name" value="YfbU"/>
    <property type="match status" value="1"/>
</dbReference>
<evidence type="ECO:0000313" key="2">
    <source>
        <dbReference type="Proteomes" id="UP000550508"/>
    </source>
</evidence>
<dbReference type="Gene3D" id="1.10.3190.10">
    <property type="entry name" value="yfbu gene product, domain 2"/>
    <property type="match status" value="1"/>
</dbReference>
<dbReference type="InterPro" id="IPR005587">
    <property type="entry name" value="UPF0304_YfbU"/>
</dbReference>
<name>A0A849VYQ6_9HYPH</name>
<protein>
    <submittedName>
        <fullName evidence="1">YfbU family protein</fullName>
    </submittedName>
</protein>
<dbReference type="Proteomes" id="UP000550508">
    <property type="component" value="Unassembled WGS sequence"/>
</dbReference>
<comment type="caution">
    <text evidence="1">The sequence shown here is derived from an EMBL/GenBank/DDBJ whole genome shotgun (WGS) entry which is preliminary data.</text>
</comment>
<dbReference type="SUPFAM" id="SSF116960">
    <property type="entry name" value="YfbU-like"/>
    <property type="match status" value="1"/>
</dbReference>
<dbReference type="InterPro" id="IPR023146">
    <property type="entry name" value="YfbU_alpha-helical_sf"/>
</dbReference>
<proteinExistence type="predicted"/>
<dbReference type="EMBL" id="JABUMX010000008">
    <property type="protein sequence ID" value="NTS33974.1"/>
    <property type="molecule type" value="Genomic_DNA"/>
</dbReference>
<dbReference type="Gene3D" id="1.10.287.680">
    <property type="entry name" value="Helix hairpin bin"/>
    <property type="match status" value="1"/>
</dbReference>
<dbReference type="RefSeq" id="WP_027233302.1">
    <property type="nucleotide sequence ID" value="NZ_JABUMX010000008.1"/>
</dbReference>
<gene>
    <name evidence="1" type="ORF">HQ945_22190</name>
</gene>
<organism evidence="1 2">
    <name type="scientific">Phyllobacterium pellucidum</name>
    <dbReference type="NCBI Taxonomy" id="2740464"/>
    <lineage>
        <taxon>Bacteria</taxon>
        <taxon>Pseudomonadati</taxon>
        <taxon>Pseudomonadota</taxon>
        <taxon>Alphaproteobacteria</taxon>
        <taxon>Hyphomicrobiales</taxon>
        <taxon>Phyllobacteriaceae</taxon>
        <taxon>Phyllobacterium</taxon>
    </lineage>
</organism>
<dbReference type="InterPro" id="IPR023145">
    <property type="entry name" value="YfbU_helix-hairpin_sf"/>
</dbReference>
<evidence type="ECO:0000313" key="1">
    <source>
        <dbReference type="EMBL" id="NTS33974.1"/>
    </source>
</evidence>
<reference evidence="1 2" key="1">
    <citation type="submission" date="2020-05" db="EMBL/GenBank/DDBJ databases">
        <authorList>
            <person name="Kim M.K."/>
        </authorList>
    </citation>
    <scope>NUCLEOTIDE SEQUENCE [LARGE SCALE GENOMIC DNA]</scope>
    <source>
        <strain evidence="1 2">BT25</strain>
    </source>
</reference>